<comment type="caution">
    <text evidence="2">The sequence shown here is derived from an EMBL/GenBank/DDBJ whole genome shotgun (WGS) entry which is preliminary data.</text>
</comment>
<evidence type="ECO:0000313" key="2">
    <source>
        <dbReference type="EMBL" id="PGH00489.1"/>
    </source>
</evidence>
<evidence type="ECO:0000313" key="3">
    <source>
        <dbReference type="Proteomes" id="UP000224634"/>
    </source>
</evidence>
<dbReference type="AlphaFoldDB" id="A0A2B7WV74"/>
<dbReference type="EMBL" id="PDNA01000251">
    <property type="protein sequence ID" value="PGH00489.1"/>
    <property type="molecule type" value="Genomic_DNA"/>
</dbReference>
<feature type="compositionally biased region" description="Polar residues" evidence="1">
    <location>
        <begin position="27"/>
        <end position="55"/>
    </location>
</feature>
<dbReference type="Proteomes" id="UP000224634">
    <property type="component" value="Unassembled WGS sequence"/>
</dbReference>
<gene>
    <name evidence="2" type="ORF">AJ80_09180</name>
</gene>
<feature type="region of interest" description="Disordered" evidence="1">
    <location>
        <begin position="145"/>
        <end position="185"/>
    </location>
</feature>
<feature type="non-terminal residue" evidence="2">
    <location>
        <position position="185"/>
    </location>
</feature>
<keyword evidence="3" id="KW-1185">Reference proteome</keyword>
<reference evidence="2 3" key="1">
    <citation type="submission" date="2017-10" db="EMBL/GenBank/DDBJ databases">
        <title>Comparative genomics in systemic dimorphic fungi from Ajellomycetaceae.</title>
        <authorList>
            <person name="Munoz J.F."/>
            <person name="Mcewen J.G."/>
            <person name="Clay O.K."/>
            <person name="Cuomo C.A."/>
        </authorList>
    </citation>
    <scope>NUCLEOTIDE SEQUENCE [LARGE SCALE GENOMIC DNA]</scope>
    <source>
        <strain evidence="2 3">UAMH7299</strain>
    </source>
</reference>
<accession>A0A2B7WV74</accession>
<organism evidence="2 3">
    <name type="scientific">Polytolypa hystricis (strain UAMH7299)</name>
    <dbReference type="NCBI Taxonomy" id="1447883"/>
    <lineage>
        <taxon>Eukaryota</taxon>
        <taxon>Fungi</taxon>
        <taxon>Dikarya</taxon>
        <taxon>Ascomycota</taxon>
        <taxon>Pezizomycotina</taxon>
        <taxon>Eurotiomycetes</taxon>
        <taxon>Eurotiomycetidae</taxon>
        <taxon>Onygenales</taxon>
        <taxon>Onygenales incertae sedis</taxon>
        <taxon>Polytolypa</taxon>
    </lineage>
</organism>
<name>A0A2B7WV74_POLH7</name>
<protein>
    <submittedName>
        <fullName evidence="2">Uncharacterized protein</fullName>
    </submittedName>
</protein>
<proteinExistence type="predicted"/>
<evidence type="ECO:0000256" key="1">
    <source>
        <dbReference type="SAM" id="MobiDB-lite"/>
    </source>
</evidence>
<sequence length="185" mass="20141">MDITDPATDAAVQQHPRDLDGDEEQQHTLTSQVDNDLIDTTCTAPTGTAQSGDPLQQFSTATDQTQKSQLDAANVFNVPASYANAPPPTTTIPTTAHHHNQQHGQSADGAVIPGGPAAMLQPSAVETDLANIHATNHLMNREIPHQHHQHHQFHRQPAPPPPRPRIQQQLYPPNNPFLDHNNGHL</sequence>
<feature type="region of interest" description="Disordered" evidence="1">
    <location>
        <begin position="1"/>
        <end position="55"/>
    </location>
</feature>